<evidence type="ECO:0000259" key="6">
    <source>
        <dbReference type="Pfam" id="PF00171"/>
    </source>
</evidence>
<dbReference type="Gene3D" id="3.40.605.10">
    <property type="entry name" value="Aldehyde Dehydrogenase, Chain A, domain 1"/>
    <property type="match status" value="1"/>
</dbReference>
<gene>
    <name evidence="7" type="ORF">NOO_LOCUS1415</name>
</gene>
<keyword evidence="2 5" id="KW-0560">Oxidoreductase</keyword>
<dbReference type="FunFam" id="3.40.309.10:FF:000003">
    <property type="entry name" value="Aldehyde dehydrogenase"/>
    <property type="match status" value="1"/>
</dbReference>
<feature type="active site" evidence="4">
    <location>
        <position position="245"/>
    </location>
</feature>
<evidence type="ECO:0000256" key="2">
    <source>
        <dbReference type="ARBA" id="ARBA00023002"/>
    </source>
</evidence>
<dbReference type="Proteomes" id="UP000271087">
    <property type="component" value="Unassembled WGS sequence"/>
</dbReference>
<dbReference type="InterPro" id="IPR016162">
    <property type="entry name" value="Ald_DH_N"/>
</dbReference>
<reference evidence="7 8" key="2">
    <citation type="submission" date="2018-08" db="EMBL/GenBank/DDBJ databases">
        <authorList>
            <person name="Laetsch R D."/>
            <person name="Stevens L."/>
            <person name="Kumar S."/>
            <person name="Blaxter L. M."/>
        </authorList>
    </citation>
    <scope>NUCLEOTIDE SEQUENCE [LARGE SCALE GENOMIC DNA]</scope>
</reference>
<dbReference type="GO" id="GO:0004029">
    <property type="term" value="F:aldehyde dehydrogenase (NAD+) activity"/>
    <property type="evidence" value="ECO:0007669"/>
    <property type="project" value="TreeGrafter"/>
</dbReference>
<protein>
    <submittedName>
        <fullName evidence="9">Aldedh domain-containing protein</fullName>
    </submittedName>
</protein>
<keyword evidence="3" id="KW-0520">NAD</keyword>
<dbReference type="InterPro" id="IPR029510">
    <property type="entry name" value="Ald_DH_CS_GLU"/>
</dbReference>
<dbReference type="PANTHER" id="PTHR43570">
    <property type="entry name" value="ALDEHYDE DEHYDROGENASE"/>
    <property type="match status" value="1"/>
</dbReference>
<evidence type="ECO:0000313" key="9">
    <source>
        <dbReference type="WBParaSite" id="nOo.2.0.1.t01415-RA"/>
    </source>
</evidence>
<accession>A0A182E0D9</accession>
<dbReference type="Pfam" id="PF00171">
    <property type="entry name" value="Aldedh"/>
    <property type="match status" value="1"/>
</dbReference>
<dbReference type="PANTHER" id="PTHR43570:SF16">
    <property type="entry name" value="ALDEHYDE DEHYDROGENASE TYPE III, ISOFORM Q"/>
    <property type="match status" value="1"/>
</dbReference>
<evidence type="ECO:0000256" key="4">
    <source>
        <dbReference type="PROSITE-ProRule" id="PRU10007"/>
    </source>
</evidence>
<comment type="similarity">
    <text evidence="1 5">Belongs to the aldehyde dehydrogenase family.</text>
</comment>
<dbReference type="AlphaFoldDB" id="A0A182E0D9"/>
<dbReference type="EMBL" id="UYRW01000178">
    <property type="protein sequence ID" value="VDK64125.1"/>
    <property type="molecule type" value="Genomic_DNA"/>
</dbReference>
<dbReference type="FunFam" id="3.40.605.10:FF:000004">
    <property type="entry name" value="Aldehyde dehydrogenase"/>
    <property type="match status" value="1"/>
</dbReference>
<dbReference type="InterPro" id="IPR012394">
    <property type="entry name" value="Aldehyde_DH_NAD(P)"/>
</dbReference>
<dbReference type="InterPro" id="IPR016161">
    <property type="entry name" value="Ald_DH/histidinol_DH"/>
</dbReference>
<dbReference type="PROSITE" id="PS00687">
    <property type="entry name" value="ALDEHYDE_DEHYDR_GLU"/>
    <property type="match status" value="1"/>
</dbReference>
<dbReference type="STRING" id="42157.A0A182E0D9"/>
<dbReference type="WBParaSite" id="nOo.2.0.1.t01415-RA">
    <property type="protein sequence ID" value="nOo.2.0.1.t01415-RA"/>
    <property type="gene ID" value="nOo.2.0.1.g01415"/>
</dbReference>
<evidence type="ECO:0000256" key="1">
    <source>
        <dbReference type="ARBA" id="ARBA00009986"/>
    </source>
</evidence>
<name>A0A182E0D9_ONCOC</name>
<dbReference type="GO" id="GO:0006081">
    <property type="term" value="P:aldehyde metabolic process"/>
    <property type="evidence" value="ECO:0007669"/>
    <property type="project" value="InterPro"/>
</dbReference>
<evidence type="ECO:0000313" key="7">
    <source>
        <dbReference type="EMBL" id="VDK64125.1"/>
    </source>
</evidence>
<organism evidence="9">
    <name type="scientific">Onchocerca ochengi</name>
    <name type="common">Filarial nematode worm</name>
    <dbReference type="NCBI Taxonomy" id="42157"/>
    <lineage>
        <taxon>Eukaryota</taxon>
        <taxon>Metazoa</taxon>
        <taxon>Ecdysozoa</taxon>
        <taxon>Nematoda</taxon>
        <taxon>Chromadorea</taxon>
        <taxon>Rhabditida</taxon>
        <taxon>Spirurina</taxon>
        <taxon>Spiruromorpha</taxon>
        <taxon>Filarioidea</taxon>
        <taxon>Onchocercidae</taxon>
        <taxon>Onchocerca</taxon>
    </lineage>
</organism>
<dbReference type="InterPro" id="IPR015590">
    <property type="entry name" value="Aldehyde_DH_dom"/>
</dbReference>
<dbReference type="CDD" id="cd07087">
    <property type="entry name" value="ALDH_F3-13-14_CALDH-like"/>
    <property type="match status" value="1"/>
</dbReference>
<sequence length="656" mass="74182">MRWGSDRSHCCRDLRDQQMRYRSKHCNDSSISEIRLRRVVELVEEQRAYFSTGITTKLEYRRKQLLNLKQLLIEETDVLTKAVYNDLKRSSKLTYSLELNVVFVEIDYMLDNLEQWSSPEPVKKTFLSLLDTVAIVKEPLGVVLIIAPWNYPLSLVLLPLVAAMAAGNTIIVKPSEYAPFTSAALYDLFSHFFDSRFLTVVNGGIAETTNLLKERFDHILYTGNSLIAKVIMAAAAQHLTPVTLELGGKSPVIVEKDANLEVTSRRIVWGKWTNCGQTCISPDYVLVTETLKTALVNEFIQRLEEFYSSEPEKSDDYSRIINEKHFDRLSSLLARSNGQILYQGGKLNRGDLFIPPIIIAVSADDALMEDEIFGPILPIITTSGFDEAISFIRSREKPLAIYFFTRSERKVQQLYAETSSGSVTVNDVMLQFLVDTLPFGGVGQSGMGRYRGKFGFDTFTNQKALLIRSFFGDSLLAMRYPPLTDKKFKHLKLLTERRRPLPSSLPNWLIRILFLVAGVVCGVALQVDNIYHLMASGSSVAGDDKSRMGNCRERKGQLDRWVRGVECDDTDIAGQCAGVPSSLQELTQEMAVDDDQKNWNKENTPLNENKVTCWQVSQNIIREIRQEVTRQVLAELTINNSDESDESDGREVCTLK</sequence>
<evidence type="ECO:0000256" key="5">
    <source>
        <dbReference type="RuleBase" id="RU003345"/>
    </source>
</evidence>
<dbReference type="GO" id="GO:0005737">
    <property type="term" value="C:cytoplasm"/>
    <property type="evidence" value="ECO:0007669"/>
    <property type="project" value="TreeGrafter"/>
</dbReference>
<evidence type="ECO:0000256" key="3">
    <source>
        <dbReference type="ARBA" id="ARBA00023027"/>
    </source>
</evidence>
<feature type="domain" description="Aldehyde dehydrogenase" evidence="6">
    <location>
        <begin position="38"/>
        <end position="464"/>
    </location>
</feature>
<dbReference type="OrthoDB" id="440325at2759"/>
<dbReference type="SUPFAM" id="SSF53720">
    <property type="entry name" value="ALDH-like"/>
    <property type="match status" value="1"/>
</dbReference>
<dbReference type="InterPro" id="IPR016163">
    <property type="entry name" value="Ald_DH_C"/>
</dbReference>
<dbReference type="Gene3D" id="3.40.309.10">
    <property type="entry name" value="Aldehyde Dehydrogenase, Chain A, domain 2"/>
    <property type="match status" value="1"/>
</dbReference>
<evidence type="ECO:0000313" key="8">
    <source>
        <dbReference type="Proteomes" id="UP000271087"/>
    </source>
</evidence>
<keyword evidence="8" id="KW-1185">Reference proteome</keyword>
<proteinExistence type="inferred from homology"/>
<reference evidence="9" key="1">
    <citation type="submission" date="2016-06" db="UniProtKB">
        <authorList>
            <consortium name="WormBaseParasite"/>
        </authorList>
    </citation>
    <scope>IDENTIFICATION</scope>
</reference>